<keyword evidence="2" id="KW-1003">Cell membrane</keyword>
<keyword evidence="11 12" id="KW-0472">Membrane</keyword>
<dbReference type="InterPro" id="IPR003660">
    <property type="entry name" value="HAMP_dom"/>
</dbReference>
<gene>
    <name evidence="14" type="ORF">AV654_17965</name>
</gene>
<accession>A0A163YFM4</accession>
<name>A0A163YFM4_9BACL</name>
<keyword evidence="15" id="KW-1185">Reference proteome</keyword>
<evidence type="ECO:0000256" key="10">
    <source>
        <dbReference type="ARBA" id="ARBA00023012"/>
    </source>
</evidence>
<evidence type="ECO:0000256" key="9">
    <source>
        <dbReference type="ARBA" id="ARBA00022989"/>
    </source>
</evidence>
<dbReference type="RefSeq" id="WP_063182084.1">
    <property type="nucleotide sequence ID" value="NZ_LQRA01000052.1"/>
</dbReference>
<keyword evidence="8" id="KW-0067">ATP-binding</keyword>
<evidence type="ECO:0000256" key="12">
    <source>
        <dbReference type="SAM" id="Phobius"/>
    </source>
</evidence>
<keyword evidence="10" id="KW-0902">Two-component regulatory system</keyword>
<feature type="transmembrane region" description="Helical" evidence="12">
    <location>
        <begin position="12"/>
        <end position="30"/>
    </location>
</feature>
<dbReference type="PANTHER" id="PTHR34220">
    <property type="entry name" value="SENSOR HISTIDINE KINASE YPDA"/>
    <property type="match status" value="1"/>
</dbReference>
<evidence type="ECO:0000256" key="7">
    <source>
        <dbReference type="ARBA" id="ARBA00022777"/>
    </source>
</evidence>
<dbReference type="InterPro" id="IPR050640">
    <property type="entry name" value="Bact_2-comp_sensor_kinase"/>
</dbReference>
<dbReference type="EMBL" id="LQRA01000052">
    <property type="protein sequence ID" value="KZE79356.1"/>
    <property type="molecule type" value="Genomic_DNA"/>
</dbReference>
<dbReference type="SMART" id="SM00304">
    <property type="entry name" value="HAMP"/>
    <property type="match status" value="1"/>
</dbReference>
<dbReference type="AlphaFoldDB" id="A0A163YFM4"/>
<evidence type="ECO:0000256" key="4">
    <source>
        <dbReference type="ARBA" id="ARBA00022679"/>
    </source>
</evidence>
<dbReference type="Gene3D" id="6.10.340.10">
    <property type="match status" value="1"/>
</dbReference>
<proteinExistence type="predicted"/>
<evidence type="ECO:0000256" key="8">
    <source>
        <dbReference type="ARBA" id="ARBA00022840"/>
    </source>
</evidence>
<dbReference type="PANTHER" id="PTHR34220:SF11">
    <property type="entry name" value="SENSOR PROTEIN KINASE HPTS"/>
    <property type="match status" value="1"/>
</dbReference>
<comment type="subcellular location">
    <subcellularLocation>
        <location evidence="1">Cell membrane</location>
        <topology evidence="1">Multi-pass membrane protein</topology>
    </subcellularLocation>
</comment>
<dbReference type="InterPro" id="IPR010559">
    <property type="entry name" value="Sig_transdc_His_kin_internal"/>
</dbReference>
<keyword evidence="4" id="KW-0808">Transferase</keyword>
<dbReference type="GO" id="GO:0005886">
    <property type="term" value="C:plasma membrane"/>
    <property type="evidence" value="ECO:0007669"/>
    <property type="project" value="UniProtKB-SubCell"/>
</dbReference>
<dbReference type="SUPFAM" id="SSF158472">
    <property type="entry name" value="HAMP domain-like"/>
    <property type="match status" value="1"/>
</dbReference>
<evidence type="ECO:0000313" key="14">
    <source>
        <dbReference type="EMBL" id="KZE79356.1"/>
    </source>
</evidence>
<keyword evidence="7" id="KW-0418">Kinase</keyword>
<dbReference type="InterPro" id="IPR003594">
    <property type="entry name" value="HATPase_dom"/>
</dbReference>
<dbReference type="PROSITE" id="PS50885">
    <property type="entry name" value="HAMP"/>
    <property type="match status" value="1"/>
</dbReference>
<evidence type="ECO:0000256" key="11">
    <source>
        <dbReference type="ARBA" id="ARBA00023136"/>
    </source>
</evidence>
<dbReference type="Pfam" id="PF00672">
    <property type="entry name" value="HAMP"/>
    <property type="match status" value="1"/>
</dbReference>
<evidence type="ECO:0000256" key="1">
    <source>
        <dbReference type="ARBA" id="ARBA00004651"/>
    </source>
</evidence>
<dbReference type="SUPFAM" id="SSF55874">
    <property type="entry name" value="ATPase domain of HSP90 chaperone/DNA topoisomerase II/histidine kinase"/>
    <property type="match status" value="1"/>
</dbReference>
<keyword evidence="5 12" id="KW-0812">Transmembrane</keyword>
<keyword evidence="3" id="KW-0597">Phosphoprotein</keyword>
<evidence type="ECO:0000256" key="2">
    <source>
        <dbReference type="ARBA" id="ARBA00022475"/>
    </source>
</evidence>
<organism evidence="14 15">
    <name type="scientific">Paenibacillus elgii</name>
    <dbReference type="NCBI Taxonomy" id="189691"/>
    <lineage>
        <taxon>Bacteria</taxon>
        <taxon>Bacillati</taxon>
        <taxon>Bacillota</taxon>
        <taxon>Bacilli</taxon>
        <taxon>Bacillales</taxon>
        <taxon>Paenibacillaceae</taxon>
        <taxon>Paenibacillus</taxon>
    </lineage>
</organism>
<comment type="caution">
    <text evidence="14">The sequence shown here is derived from an EMBL/GenBank/DDBJ whole genome shotgun (WGS) entry which is preliminary data.</text>
</comment>
<dbReference type="CDD" id="cd06225">
    <property type="entry name" value="HAMP"/>
    <property type="match status" value="1"/>
</dbReference>
<dbReference type="OrthoDB" id="2657348at2"/>
<feature type="domain" description="HAMP" evidence="13">
    <location>
        <begin position="322"/>
        <end position="375"/>
    </location>
</feature>
<dbReference type="InterPro" id="IPR036890">
    <property type="entry name" value="HATPase_C_sf"/>
</dbReference>
<feature type="transmembrane region" description="Helical" evidence="12">
    <location>
        <begin position="302"/>
        <end position="321"/>
    </location>
</feature>
<keyword evidence="6" id="KW-0547">Nucleotide-binding</keyword>
<protein>
    <recommendedName>
        <fullName evidence="13">HAMP domain-containing protein</fullName>
    </recommendedName>
</protein>
<dbReference type="Proteomes" id="UP000076563">
    <property type="component" value="Unassembled WGS sequence"/>
</dbReference>
<dbReference type="Gene3D" id="3.30.565.10">
    <property type="entry name" value="Histidine kinase-like ATPase, C-terminal domain"/>
    <property type="match status" value="1"/>
</dbReference>
<keyword evidence="9 12" id="KW-1133">Transmembrane helix</keyword>
<reference evidence="15" key="1">
    <citation type="submission" date="2016-01" db="EMBL/GenBank/DDBJ databases">
        <title>Draft genome of Chromobacterium sp. F49.</title>
        <authorList>
            <person name="Hong K.W."/>
        </authorList>
    </citation>
    <scope>NUCLEOTIDE SEQUENCE [LARGE SCALE GENOMIC DNA]</scope>
    <source>
        <strain evidence="15">M63</strain>
    </source>
</reference>
<evidence type="ECO:0000259" key="13">
    <source>
        <dbReference type="PROSITE" id="PS50885"/>
    </source>
</evidence>
<dbReference type="GO" id="GO:0000155">
    <property type="term" value="F:phosphorelay sensor kinase activity"/>
    <property type="evidence" value="ECO:0007669"/>
    <property type="project" value="InterPro"/>
</dbReference>
<dbReference type="Pfam" id="PF02518">
    <property type="entry name" value="HATPase_c"/>
    <property type="match status" value="1"/>
</dbReference>
<evidence type="ECO:0000313" key="15">
    <source>
        <dbReference type="Proteomes" id="UP000076563"/>
    </source>
</evidence>
<dbReference type="Pfam" id="PF06580">
    <property type="entry name" value="His_kinase"/>
    <property type="match status" value="1"/>
</dbReference>
<dbReference type="GO" id="GO:0005524">
    <property type="term" value="F:ATP binding"/>
    <property type="evidence" value="ECO:0007669"/>
    <property type="project" value="UniProtKB-KW"/>
</dbReference>
<evidence type="ECO:0000256" key="5">
    <source>
        <dbReference type="ARBA" id="ARBA00022692"/>
    </source>
</evidence>
<evidence type="ECO:0000256" key="6">
    <source>
        <dbReference type="ARBA" id="ARBA00022741"/>
    </source>
</evidence>
<sequence length="595" mass="68126">MIFHSLRFRLIVYFLILIVLPLMIVSYFTFRSATALIEDKVGETVSTSLSLVEKSIESVLEQSRYAATPFLVDSARRDWLQRTIRIDDYDDLSNVMQMLKDLSSIRTAGHSVYSISLYNPVNRLLLTSEKNIFMYPSEEVGHMEQVIGDRPQGWYVDKWPASTYVTSPVRYLTYPIPLEPSATGGSTLFIHVNENTIAEYLKQVNRNDKGLQTLVLTGDGRSLIQASEEGQGLFPVDFGERPAALEHLDRIVNEREGRFAATLAGKPHLVVFHTSDATGFKYVTFVPREDWMKEIVLLRNEILLVGGIAVAAGLLIAYGFMRSIYNPMFRLLKAMRLSSGHADFTYQINEKRKDEFGILFEGFNIMIRNIQQLVKNLYQEKLLKQEFELKLMQSRMNPHFLYNTLNSIYSIAKLYGVREVTEMAYALSHFFRHSLKGDDWITVQEMIEHLDYYLQIQKIRYRDKFDVTIDVEDELMEQKVLKLLLQPLVENAIIHGLEMKDAKGHIGITGYRLEDKMVFAISDDGLGMNEERLKQIRRQLSAGGASTEYFALSNVNQRIRHYYGEAYGLALYSQKGKGTTVEVVLPWTSGGDADV</sequence>
<evidence type="ECO:0000256" key="3">
    <source>
        <dbReference type="ARBA" id="ARBA00022553"/>
    </source>
</evidence>